<evidence type="ECO:0000313" key="3">
    <source>
        <dbReference type="Proteomes" id="UP000288805"/>
    </source>
</evidence>
<dbReference type="Proteomes" id="UP000288805">
    <property type="component" value="Unassembled WGS sequence"/>
</dbReference>
<accession>A0A438FUK3</accession>
<reference evidence="2 3" key="1">
    <citation type="journal article" date="2018" name="PLoS Genet.">
        <title>Population sequencing reveals clonal diversity and ancestral inbreeding in the grapevine cultivar Chardonnay.</title>
        <authorList>
            <person name="Roach M.J."/>
            <person name="Johnson D.L."/>
            <person name="Bohlmann J."/>
            <person name="van Vuuren H.J."/>
            <person name="Jones S.J."/>
            <person name="Pretorius I.S."/>
            <person name="Schmidt S.A."/>
            <person name="Borneman A.R."/>
        </authorList>
    </citation>
    <scope>NUCLEOTIDE SEQUENCE [LARGE SCALE GENOMIC DNA]</scope>
    <source>
        <strain evidence="3">cv. Chardonnay</strain>
        <tissue evidence="2">Leaf</tissue>
    </source>
</reference>
<proteinExistence type="predicted"/>
<protein>
    <submittedName>
        <fullName evidence="2">Uncharacterized protein</fullName>
    </submittedName>
</protein>
<evidence type="ECO:0000313" key="2">
    <source>
        <dbReference type="EMBL" id="RVW63630.1"/>
    </source>
</evidence>
<organism evidence="2 3">
    <name type="scientific">Vitis vinifera</name>
    <name type="common">Grape</name>
    <dbReference type="NCBI Taxonomy" id="29760"/>
    <lineage>
        <taxon>Eukaryota</taxon>
        <taxon>Viridiplantae</taxon>
        <taxon>Streptophyta</taxon>
        <taxon>Embryophyta</taxon>
        <taxon>Tracheophyta</taxon>
        <taxon>Spermatophyta</taxon>
        <taxon>Magnoliopsida</taxon>
        <taxon>eudicotyledons</taxon>
        <taxon>Gunneridae</taxon>
        <taxon>Pentapetalae</taxon>
        <taxon>rosids</taxon>
        <taxon>Vitales</taxon>
        <taxon>Vitaceae</taxon>
        <taxon>Viteae</taxon>
        <taxon>Vitis</taxon>
    </lineage>
</organism>
<name>A0A438FUK3_VITVI</name>
<gene>
    <name evidence="2" type="ORF">CK203_056927</name>
</gene>
<sequence length="127" mass="14134">MAKTRGAHVSPSAPIQGQELHLRDSTSEAPQASTIPPSEVECHLALLSGTERRHPLHLGQALRPKNQFIALLQRKPEFQAQRVICTSTAAYYENSSFWMTPEVIIRRPMVTQPPIEGNLDFEPGIPL</sequence>
<dbReference type="AlphaFoldDB" id="A0A438FUK3"/>
<feature type="compositionally biased region" description="Polar residues" evidence="1">
    <location>
        <begin position="27"/>
        <end position="36"/>
    </location>
</feature>
<comment type="caution">
    <text evidence="2">The sequence shown here is derived from an EMBL/GenBank/DDBJ whole genome shotgun (WGS) entry which is preliminary data.</text>
</comment>
<evidence type="ECO:0000256" key="1">
    <source>
        <dbReference type="SAM" id="MobiDB-lite"/>
    </source>
</evidence>
<feature type="region of interest" description="Disordered" evidence="1">
    <location>
        <begin position="1"/>
        <end position="36"/>
    </location>
</feature>
<dbReference type="EMBL" id="QGNW01000735">
    <property type="protein sequence ID" value="RVW63630.1"/>
    <property type="molecule type" value="Genomic_DNA"/>
</dbReference>